<dbReference type="PROSITE" id="PS00622">
    <property type="entry name" value="HTH_LUXR_1"/>
    <property type="match status" value="1"/>
</dbReference>
<dbReference type="PROSITE" id="PS50043">
    <property type="entry name" value="HTH_LUXR_2"/>
    <property type="match status" value="1"/>
</dbReference>
<dbReference type="GeneID" id="39338637"/>
<proteinExistence type="predicted"/>
<evidence type="ECO:0008006" key="6">
    <source>
        <dbReference type="Google" id="ProtNLM"/>
    </source>
</evidence>
<dbReference type="GO" id="GO:0006355">
    <property type="term" value="P:regulation of DNA-templated transcription"/>
    <property type="evidence" value="ECO:0007669"/>
    <property type="project" value="InterPro"/>
</dbReference>
<dbReference type="SMART" id="SM00448">
    <property type="entry name" value="REC"/>
    <property type="match status" value="1"/>
</dbReference>
<dbReference type="PANTHER" id="PTHR44591">
    <property type="entry name" value="STRESS RESPONSE REGULATOR PROTEIN 1"/>
    <property type="match status" value="1"/>
</dbReference>
<evidence type="ECO:0000256" key="2">
    <source>
        <dbReference type="PROSITE-ProRule" id="PRU00169"/>
    </source>
</evidence>
<dbReference type="InterPro" id="IPR036388">
    <property type="entry name" value="WH-like_DNA-bd_sf"/>
</dbReference>
<dbReference type="PANTHER" id="PTHR44591:SF3">
    <property type="entry name" value="RESPONSE REGULATORY DOMAIN-CONTAINING PROTEIN"/>
    <property type="match status" value="1"/>
</dbReference>
<dbReference type="Pfam" id="PF00196">
    <property type="entry name" value="GerE"/>
    <property type="match status" value="1"/>
</dbReference>
<evidence type="ECO:0000259" key="3">
    <source>
        <dbReference type="PROSITE" id="PS50043"/>
    </source>
</evidence>
<dbReference type="InterPro" id="IPR050595">
    <property type="entry name" value="Bact_response_regulator"/>
</dbReference>
<dbReference type="GO" id="GO:0000160">
    <property type="term" value="P:phosphorelay signal transduction system"/>
    <property type="evidence" value="ECO:0007669"/>
    <property type="project" value="InterPro"/>
</dbReference>
<dbReference type="CDD" id="cd06170">
    <property type="entry name" value="LuxR_C_like"/>
    <property type="match status" value="1"/>
</dbReference>
<organism evidence="5">
    <name type="scientific">Gelidium galapagense</name>
    <dbReference type="NCBI Taxonomy" id="317100"/>
    <lineage>
        <taxon>Eukaryota</taxon>
        <taxon>Rhodophyta</taxon>
        <taxon>Florideophyceae</taxon>
        <taxon>Rhodymeniophycidae</taxon>
        <taxon>Gelidiales</taxon>
        <taxon>Gelidiaceae</taxon>
        <taxon>Gelidium</taxon>
    </lineage>
</organism>
<feature type="domain" description="Response regulatory" evidence="4">
    <location>
        <begin position="10"/>
        <end position="126"/>
    </location>
</feature>
<dbReference type="InterPro" id="IPR000792">
    <property type="entry name" value="Tscrpt_reg_LuxR_C"/>
</dbReference>
<reference evidence="5" key="1">
    <citation type="submission" date="2018-02" db="EMBL/GenBank/DDBJ databases">
        <title>Two new species of Gelidium (Gelidiales, Rhodophyta) from California, USA.</title>
        <authorList>
            <person name="Hughey J.R."/>
            <person name="Boo G.H."/>
        </authorList>
    </citation>
    <scope>NUCLEOTIDE SEQUENCE</scope>
</reference>
<dbReference type="SMART" id="SM00421">
    <property type="entry name" value="HTH_LUXR"/>
    <property type="match status" value="1"/>
</dbReference>
<feature type="domain" description="HTH luxR-type" evidence="3">
    <location>
        <begin position="145"/>
        <end position="210"/>
    </location>
</feature>
<sequence>MLVNIHMKKNILLVDDDLDLSKSVVNYLSSEGFNVVFKSTAQQALQVLQDEHFDLIITDVVMPNLDGYDLIKLLRLDSSFSCIPIIFLTAKGMTHDRVKGYNLGCNAYLVKPFSPLELLSIVRNLLKNFDLMIKTNLVNQDFSYTKQQDFVLTRKELEVFQLVYQGLMNKEIAAKLQLSLRTVEKYVSRLFLKTNTKNRTQLVKFAAVNNFLKNRANDGIRTRE</sequence>
<dbReference type="InterPro" id="IPR001789">
    <property type="entry name" value="Sig_transdc_resp-reg_receiver"/>
</dbReference>
<name>A0A411FSE3_9FLOR</name>
<evidence type="ECO:0000259" key="4">
    <source>
        <dbReference type="PROSITE" id="PS50110"/>
    </source>
</evidence>
<dbReference type="Pfam" id="PF00072">
    <property type="entry name" value="Response_reg"/>
    <property type="match status" value="1"/>
</dbReference>
<dbReference type="AlphaFoldDB" id="A0A411FSE3"/>
<dbReference type="InterPro" id="IPR011006">
    <property type="entry name" value="CheY-like_superfamily"/>
</dbReference>
<accession>A0A411FSE3</accession>
<evidence type="ECO:0000256" key="1">
    <source>
        <dbReference type="ARBA" id="ARBA00022553"/>
    </source>
</evidence>
<keyword evidence="5" id="KW-0934">Plastid</keyword>
<dbReference type="RefSeq" id="YP_009565126.1">
    <property type="nucleotide sequence ID" value="NC_041174.1"/>
</dbReference>
<feature type="modified residue" description="4-aspartylphosphate" evidence="2">
    <location>
        <position position="59"/>
    </location>
</feature>
<keyword evidence="1 2" id="KW-0597">Phosphoprotein</keyword>
<geneLocation type="plastid" evidence="5"/>
<dbReference type="SUPFAM" id="SSF52172">
    <property type="entry name" value="CheY-like"/>
    <property type="match status" value="1"/>
</dbReference>
<protein>
    <recommendedName>
        <fullName evidence="6">TctD-like protein</fullName>
    </recommendedName>
</protein>
<dbReference type="Gene3D" id="3.40.50.2300">
    <property type="match status" value="1"/>
</dbReference>
<dbReference type="EMBL" id="MG922861">
    <property type="protein sequence ID" value="QBA96477.1"/>
    <property type="molecule type" value="Genomic_DNA"/>
</dbReference>
<dbReference type="PROSITE" id="PS50110">
    <property type="entry name" value="RESPONSE_REGULATORY"/>
    <property type="match status" value="1"/>
</dbReference>
<dbReference type="PRINTS" id="PR00038">
    <property type="entry name" value="HTHLUXR"/>
</dbReference>
<dbReference type="Gene3D" id="1.10.10.10">
    <property type="entry name" value="Winged helix-like DNA-binding domain superfamily/Winged helix DNA-binding domain"/>
    <property type="match status" value="1"/>
</dbReference>
<evidence type="ECO:0000313" key="5">
    <source>
        <dbReference type="EMBL" id="QBA96477.1"/>
    </source>
</evidence>
<gene>
    <name evidence="5" type="primary">ycf29</name>
</gene>